<evidence type="ECO:0000313" key="2">
    <source>
        <dbReference type="Proteomes" id="UP000215086"/>
    </source>
</evidence>
<dbReference type="AlphaFoldDB" id="A0A286RA55"/>
<dbReference type="Proteomes" id="UP000215086">
    <property type="component" value="Chromosome"/>
</dbReference>
<dbReference type="EMBL" id="CP018477">
    <property type="protein sequence ID" value="ASV72839.1"/>
    <property type="molecule type" value="Genomic_DNA"/>
</dbReference>
<keyword evidence="2" id="KW-1185">Reference proteome</keyword>
<protein>
    <submittedName>
        <fullName evidence="1">Uncharacterized protein</fullName>
    </submittedName>
</protein>
<name>A0A286RA55_9BACT</name>
<accession>A0A286RA55</accession>
<dbReference type="KEGG" id="ttf:THTE_0237"/>
<reference evidence="1 2" key="1">
    <citation type="journal article" name="Front. Microbiol.">
        <title>Sugar Metabolism of the First Thermophilic Planctomycete Thermogutta terrifontis: Comparative Genomic and Transcriptomic Approaches.</title>
        <authorList>
            <person name="Elcheninov A.G."/>
            <person name="Menzel P."/>
            <person name="Gudbergsdottir S.R."/>
            <person name="Slesarev A.I."/>
            <person name="Kadnikov V.V."/>
            <person name="Krogh A."/>
            <person name="Bonch-Osmolovskaya E.A."/>
            <person name="Peng X."/>
            <person name="Kublanov I.V."/>
        </authorList>
    </citation>
    <scope>NUCLEOTIDE SEQUENCE [LARGE SCALE GENOMIC DNA]</scope>
    <source>
        <strain evidence="1 2">R1</strain>
    </source>
</reference>
<gene>
    <name evidence="1" type="ORF">THTE_0237</name>
</gene>
<proteinExistence type="predicted"/>
<evidence type="ECO:0000313" key="1">
    <source>
        <dbReference type="EMBL" id="ASV72839.1"/>
    </source>
</evidence>
<sequence length="43" mass="4827">MIRRGTLIVPKENELIIERCTADLTSGALQKEADPTSGSLRRW</sequence>
<organism evidence="1 2">
    <name type="scientific">Thermogutta terrifontis</name>
    <dbReference type="NCBI Taxonomy" id="1331910"/>
    <lineage>
        <taxon>Bacteria</taxon>
        <taxon>Pseudomonadati</taxon>
        <taxon>Planctomycetota</taxon>
        <taxon>Planctomycetia</taxon>
        <taxon>Pirellulales</taxon>
        <taxon>Thermoguttaceae</taxon>
        <taxon>Thermogutta</taxon>
    </lineage>
</organism>